<dbReference type="InterPro" id="IPR051791">
    <property type="entry name" value="Pra-immunoreactive"/>
</dbReference>
<evidence type="ECO:0000256" key="1">
    <source>
        <dbReference type="ARBA" id="ARBA00004651"/>
    </source>
</evidence>
<keyword evidence="2" id="KW-1003">Cell membrane</keyword>
<feature type="transmembrane region" description="Helical" evidence="6">
    <location>
        <begin position="59"/>
        <end position="82"/>
    </location>
</feature>
<accession>A0ABX8S8Z3</accession>
<keyword evidence="9" id="KW-1185">Reference proteome</keyword>
<dbReference type="InterPro" id="IPR010432">
    <property type="entry name" value="RDD"/>
</dbReference>
<evidence type="ECO:0000256" key="4">
    <source>
        <dbReference type="ARBA" id="ARBA00022989"/>
    </source>
</evidence>
<keyword evidence="5 6" id="KW-0472">Membrane</keyword>
<keyword evidence="3 6" id="KW-0812">Transmembrane</keyword>
<dbReference type="PANTHER" id="PTHR36115:SF6">
    <property type="entry name" value="PROLINE-RICH ANTIGEN HOMOLOG"/>
    <property type="match status" value="1"/>
</dbReference>
<organism evidence="8 9">
    <name type="scientific">Skermania pinensis</name>
    <dbReference type="NCBI Taxonomy" id="39122"/>
    <lineage>
        <taxon>Bacteria</taxon>
        <taxon>Bacillati</taxon>
        <taxon>Actinomycetota</taxon>
        <taxon>Actinomycetes</taxon>
        <taxon>Mycobacteriales</taxon>
        <taxon>Gordoniaceae</taxon>
        <taxon>Skermania</taxon>
    </lineage>
</organism>
<comment type="subcellular location">
    <subcellularLocation>
        <location evidence="1">Cell membrane</location>
        <topology evidence="1">Multi-pass membrane protein</topology>
    </subcellularLocation>
</comment>
<evidence type="ECO:0000256" key="6">
    <source>
        <dbReference type="SAM" id="Phobius"/>
    </source>
</evidence>
<dbReference type="Proteomes" id="UP000887023">
    <property type="component" value="Chromosome"/>
</dbReference>
<evidence type="ECO:0000313" key="8">
    <source>
        <dbReference type="EMBL" id="QXQ13025.1"/>
    </source>
</evidence>
<gene>
    <name evidence="8" type="ORF">KV203_14080</name>
</gene>
<evidence type="ECO:0000256" key="3">
    <source>
        <dbReference type="ARBA" id="ARBA00022692"/>
    </source>
</evidence>
<proteinExistence type="predicted"/>
<dbReference type="EMBL" id="CP079105">
    <property type="protein sequence ID" value="QXQ13025.1"/>
    <property type="molecule type" value="Genomic_DNA"/>
</dbReference>
<dbReference type="RefSeq" id="WP_157079798.1">
    <property type="nucleotide sequence ID" value="NZ_CBCRUZ010000002.1"/>
</dbReference>
<dbReference type="Pfam" id="PF06271">
    <property type="entry name" value="RDD"/>
    <property type="match status" value="1"/>
</dbReference>
<keyword evidence="4 6" id="KW-1133">Transmembrane helix</keyword>
<dbReference type="PANTHER" id="PTHR36115">
    <property type="entry name" value="PROLINE-RICH ANTIGEN HOMOLOG-RELATED"/>
    <property type="match status" value="1"/>
</dbReference>
<protein>
    <submittedName>
        <fullName evidence="8">RDD family protein</fullName>
    </submittedName>
</protein>
<evidence type="ECO:0000259" key="7">
    <source>
        <dbReference type="Pfam" id="PF06271"/>
    </source>
</evidence>
<reference evidence="8" key="1">
    <citation type="submission" date="2021-07" db="EMBL/GenBank/DDBJ databases">
        <title>Candidatus Kaistella beijingensis sp. nov. isolated from a municipal wastewater treatment plant is involved in sludge foaming.</title>
        <authorList>
            <person name="Song Y."/>
            <person name="Liu S.-J."/>
        </authorList>
    </citation>
    <scope>NUCLEOTIDE SEQUENCE</scope>
    <source>
        <strain evidence="8">DSM 43998</strain>
    </source>
</reference>
<evidence type="ECO:0000313" key="9">
    <source>
        <dbReference type="Proteomes" id="UP000887023"/>
    </source>
</evidence>
<evidence type="ECO:0000256" key="5">
    <source>
        <dbReference type="ARBA" id="ARBA00023136"/>
    </source>
</evidence>
<feature type="domain" description="RDD" evidence="7">
    <location>
        <begin position="52"/>
        <end position="205"/>
    </location>
</feature>
<sequence>MTQPPEGSVPEGSVPPPYPAQLSPEMTRGYLPYGSYSGGMPSVPAQPSGNAYAHWGLRVAATFVDGILGSLIYYPVLLVLALTGDVPISTVTAEGVPITAFDGTALFFGWGTYPDWFQVVSLLVYLAAAVFIFWNTVWRQGRTGSSIGKSLVRIQVIDERTGAPIGAAMTFVRSLCHLVDALPCYLGYLWPLWDDKRQTFADKIMHTVVVPLPPVAVKP</sequence>
<evidence type="ECO:0000256" key="2">
    <source>
        <dbReference type="ARBA" id="ARBA00022475"/>
    </source>
</evidence>
<feature type="transmembrane region" description="Helical" evidence="6">
    <location>
        <begin position="116"/>
        <end position="137"/>
    </location>
</feature>
<name>A0ABX8S8Z3_9ACTN</name>